<dbReference type="InterPro" id="IPR039015">
    <property type="entry name" value="ENDOD1"/>
</dbReference>
<evidence type="ECO:0008006" key="5">
    <source>
        <dbReference type="Google" id="ProtNLM"/>
    </source>
</evidence>
<keyword evidence="2" id="KW-1133">Transmembrane helix</keyword>
<accession>A0A3B3Q7Y4</accession>
<dbReference type="PANTHER" id="PTHR21472:SF20">
    <property type="entry name" value="ENDONUCLEASE DOMAIN-CONTAINING 1 PROTEIN-LIKE"/>
    <property type="match status" value="1"/>
</dbReference>
<dbReference type="InterPro" id="IPR044929">
    <property type="entry name" value="DNA/RNA_non-sp_Endonuclease_sf"/>
</dbReference>
<dbReference type="Proteomes" id="UP000261540">
    <property type="component" value="Unplaced"/>
</dbReference>
<reference evidence="3" key="2">
    <citation type="submission" date="2025-09" db="UniProtKB">
        <authorList>
            <consortium name="Ensembl"/>
        </authorList>
    </citation>
    <scope>IDENTIFICATION</scope>
</reference>
<feature type="transmembrane region" description="Helical" evidence="2">
    <location>
        <begin position="12"/>
        <end position="33"/>
    </location>
</feature>
<keyword evidence="4" id="KW-1185">Reference proteome</keyword>
<keyword evidence="2" id="KW-0812">Transmembrane</keyword>
<dbReference type="Ensembl" id="ENSPKIT00000025666.1">
    <property type="protein sequence ID" value="ENSPKIP00000001740.1"/>
    <property type="gene ID" value="ENSPKIG00000019902.1"/>
</dbReference>
<protein>
    <recommendedName>
        <fullName evidence="5">DNA/RNA non-specific endonuclease domain-containing protein</fullName>
    </recommendedName>
</protein>
<reference evidence="3" key="1">
    <citation type="submission" date="2025-08" db="UniProtKB">
        <authorList>
            <consortium name="Ensembl"/>
        </authorList>
    </citation>
    <scope>IDENTIFICATION</scope>
</reference>
<evidence type="ECO:0000256" key="2">
    <source>
        <dbReference type="SAM" id="Phobius"/>
    </source>
</evidence>
<dbReference type="Gene3D" id="3.40.570.10">
    <property type="entry name" value="Extracellular Endonuclease, subunit A"/>
    <property type="match status" value="1"/>
</dbReference>
<feature type="region of interest" description="Disordered" evidence="1">
    <location>
        <begin position="183"/>
        <end position="209"/>
    </location>
</feature>
<dbReference type="AlphaFoldDB" id="A0A3B3Q7Y4"/>
<evidence type="ECO:0000256" key="1">
    <source>
        <dbReference type="SAM" id="MobiDB-lite"/>
    </source>
</evidence>
<keyword evidence="2" id="KW-0472">Membrane</keyword>
<proteinExistence type="predicted"/>
<name>A0A3B3Q7Y4_9TELE</name>
<evidence type="ECO:0000313" key="4">
    <source>
        <dbReference type="Proteomes" id="UP000261540"/>
    </source>
</evidence>
<organism evidence="3 4">
    <name type="scientific">Paramormyrops kingsleyae</name>
    <dbReference type="NCBI Taxonomy" id="1676925"/>
    <lineage>
        <taxon>Eukaryota</taxon>
        <taxon>Metazoa</taxon>
        <taxon>Chordata</taxon>
        <taxon>Craniata</taxon>
        <taxon>Vertebrata</taxon>
        <taxon>Euteleostomi</taxon>
        <taxon>Actinopterygii</taxon>
        <taxon>Neopterygii</taxon>
        <taxon>Teleostei</taxon>
        <taxon>Osteoglossocephala</taxon>
        <taxon>Osteoglossomorpha</taxon>
        <taxon>Osteoglossiformes</taxon>
        <taxon>Mormyridae</taxon>
        <taxon>Paramormyrops</taxon>
    </lineage>
</organism>
<dbReference type="InterPro" id="IPR044925">
    <property type="entry name" value="His-Me_finger_sf"/>
</dbReference>
<dbReference type="GeneTree" id="ENSGT01030000234592"/>
<dbReference type="SUPFAM" id="SSF54060">
    <property type="entry name" value="His-Me finger endonucleases"/>
    <property type="match status" value="1"/>
</dbReference>
<dbReference type="PANTHER" id="PTHR21472">
    <property type="entry name" value="ENDONUCLEASE DOMAIN-CONTAINING 1 PROTEIN ENDOD1"/>
    <property type="match status" value="1"/>
</dbReference>
<evidence type="ECO:0000313" key="3">
    <source>
        <dbReference type="Ensembl" id="ENSPKIP00000001740.1"/>
    </source>
</evidence>
<sequence>ATYYTVTFIDRLLSLILSLLIICMALSPHTSVVEDFNRKKHSKDLLFMETPPHSFPNARFKICQRLVDMPRNATQYDPKNRISIYSAYTFKKTEENWKVDYPWMYEPQLTLSLSLSLSPLNMQPFPQCHLHMKFEDSQAVLEHYANTVLYERGHLNPDQHQSDPHKQVATYTLTNLLTRHSLRRHGRHHDESHDPVPQPKVSGLLPHWL</sequence>